<dbReference type="AlphaFoldDB" id="A0A5C4TCD1"/>
<dbReference type="InterPro" id="IPR027417">
    <property type="entry name" value="P-loop_NTPase"/>
</dbReference>
<proteinExistence type="predicted"/>
<comment type="caution">
    <text evidence="5">The sequence shown here is derived from an EMBL/GenBank/DDBJ whole genome shotgun (WGS) entry which is preliminary data.</text>
</comment>
<dbReference type="GO" id="GO:0016887">
    <property type="term" value="F:ATP hydrolysis activity"/>
    <property type="evidence" value="ECO:0007669"/>
    <property type="project" value="InterPro"/>
</dbReference>
<evidence type="ECO:0000256" key="3">
    <source>
        <dbReference type="ARBA" id="ARBA00022840"/>
    </source>
</evidence>
<dbReference type="InterPro" id="IPR003593">
    <property type="entry name" value="AAA+_ATPase"/>
</dbReference>
<keyword evidence="6" id="KW-1185">Reference proteome</keyword>
<evidence type="ECO:0000256" key="1">
    <source>
        <dbReference type="ARBA" id="ARBA00022448"/>
    </source>
</evidence>
<name>A0A5C4TCD1_9BACL</name>
<dbReference type="InterPro" id="IPR003439">
    <property type="entry name" value="ABC_transporter-like_ATP-bd"/>
</dbReference>
<evidence type="ECO:0000313" key="5">
    <source>
        <dbReference type="EMBL" id="TNJ66220.1"/>
    </source>
</evidence>
<sequence length="233" mass="26118">MIRVNGAVKTFGKKKALDGLTFAAEEGKIIGLLGTNGAGKSTTLKAMAGLLRLDRGEITIDGDKPGLSARGMITYLPDVDVWYPWMRLSDAIRYMKDMYWDWNDEKVGHLLDFFELRADSVMAEASKGTRAKMKLLLALGRQAKYLLLDEPLSGIDPFARRQVAQAIVEDFMEEGQTVIITTHEVPEVETMLDEVVFIHEGKLLLQGHVETMKHQRSMSLMDILKEVYDGARV</sequence>
<evidence type="ECO:0000256" key="2">
    <source>
        <dbReference type="ARBA" id="ARBA00022741"/>
    </source>
</evidence>
<dbReference type="SUPFAM" id="SSF52540">
    <property type="entry name" value="P-loop containing nucleoside triphosphate hydrolases"/>
    <property type="match status" value="1"/>
</dbReference>
<dbReference type="SMART" id="SM00382">
    <property type="entry name" value="AAA"/>
    <property type="match status" value="1"/>
</dbReference>
<accession>A0A5C4TCD1</accession>
<dbReference type="PANTHER" id="PTHR42939">
    <property type="entry name" value="ABC TRANSPORTER ATP-BINDING PROTEIN ALBC-RELATED"/>
    <property type="match status" value="1"/>
</dbReference>
<dbReference type="OrthoDB" id="9804819at2"/>
<keyword evidence="3 5" id="KW-0067">ATP-binding</keyword>
<protein>
    <submittedName>
        <fullName evidence="5">ABC transporter ATP-binding protein</fullName>
    </submittedName>
</protein>
<dbReference type="Gene3D" id="3.40.50.300">
    <property type="entry name" value="P-loop containing nucleotide triphosphate hydrolases"/>
    <property type="match status" value="1"/>
</dbReference>
<dbReference type="CDD" id="cd03230">
    <property type="entry name" value="ABC_DR_subfamily_A"/>
    <property type="match status" value="1"/>
</dbReference>
<keyword evidence="1" id="KW-0813">Transport</keyword>
<dbReference type="PROSITE" id="PS50893">
    <property type="entry name" value="ABC_TRANSPORTER_2"/>
    <property type="match status" value="1"/>
</dbReference>
<keyword evidence="2" id="KW-0547">Nucleotide-binding</keyword>
<dbReference type="PANTHER" id="PTHR42939:SF1">
    <property type="entry name" value="ABC TRANSPORTER ATP-BINDING PROTEIN ALBC-RELATED"/>
    <property type="match status" value="1"/>
</dbReference>
<dbReference type="GO" id="GO:0005524">
    <property type="term" value="F:ATP binding"/>
    <property type="evidence" value="ECO:0007669"/>
    <property type="project" value="UniProtKB-KW"/>
</dbReference>
<reference evidence="5 6" key="1">
    <citation type="submission" date="2019-05" db="EMBL/GenBank/DDBJ databases">
        <title>We sequenced the genome of Paenibacillus hemerocallicola KCTC 33185 for further insight into its adaptation and study the phylogeny of Paenibacillus.</title>
        <authorList>
            <person name="Narsing Rao M.P."/>
        </authorList>
    </citation>
    <scope>NUCLEOTIDE SEQUENCE [LARGE SCALE GENOMIC DNA]</scope>
    <source>
        <strain evidence="5 6">KCTC 33185</strain>
    </source>
</reference>
<evidence type="ECO:0000259" key="4">
    <source>
        <dbReference type="PROSITE" id="PS50893"/>
    </source>
</evidence>
<gene>
    <name evidence="5" type="ORF">FE784_11135</name>
</gene>
<dbReference type="EMBL" id="VDCQ01000012">
    <property type="protein sequence ID" value="TNJ66220.1"/>
    <property type="molecule type" value="Genomic_DNA"/>
</dbReference>
<organism evidence="5 6">
    <name type="scientific">Paenibacillus hemerocallicola</name>
    <dbReference type="NCBI Taxonomy" id="1172614"/>
    <lineage>
        <taxon>Bacteria</taxon>
        <taxon>Bacillati</taxon>
        <taxon>Bacillota</taxon>
        <taxon>Bacilli</taxon>
        <taxon>Bacillales</taxon>
        <taxon>Paenibacillaceae</taxon>
        <taxon>Paenibacillus</taxon>
    </lineage>
</organism>
<feature type="domain" description="ABC transporter" evidence="4">
    <location>
        <begin position="2"/>
        <end position="225"/>
    </location>
</feature>
<dbReference type="InterPro" id="IPR051782">
    <property type="entry name" value="ABC_Transporter_VariousFunc"/>
</dbReference>
<dbReference type="Pfam" id="PF00005">
    <property type="entry name" value="ABC_tran"/>
    <property type="match status" value="1"/>
</dbReference>
<dbReference type="Proteomes" id="UP000307943">
    <property type="component" value="Unassembled WGS sequence"/>
</dbReference>
<dbReference type="RefSeq" id="WP_139602272.1">
    <property type="nucleotide sequence ID" value="NZ_VDCQ01000012.1"/>
</dbReference>
<evidence type="ECO:0000313" key="6">
    <source>
        <dbReference type="Proteomes" id="UP000307943"/>
    </source>
</evidence>